<dbReference type="PANTHER" id="PTHR44129">
    <property type="entry name" value="WD REPEAT-CONTAINING PROTEIN POP1"/>
    <property type="match status" value="1"/>
</dbReference>
<dbReference type="InterPro" id="IPR050349">
    <property type="entry name" value="WD_LIS1/nudF_dynein_reg"/>
</dbReference>
<dbReference type="PROSITE" id="PS50082">
    <property type="entry name" value="WD_REPEATS_2"/>
    <property type="match status" value="5"/>
</dbReference>
<evidence type="ECO:0000256" key="2">
    <source>
        <dbReference type="ARBA" id="ARBA00022737"/>
    </source>
</evidence>
<dbReference type="PRINTS" id="PR00320">
    <property type="entry name" value="GPROTEINBRPT"/>
</dbReference>
<feature type="repeat" description="WD" evidence="3">
    <location>
        <begin position="515"/>
        <end position="544"/>
    </location>
</feature>
<evidence type="ECO:0000313" key="7">
    <source>
        <dbReference type="Proteomes" id="UP000807306"/>
    </source>
</evidence>
<dbReference type="InterPro" id="IPR036322">
    <property type="entry name" value="WD40_repeat_dom_sf"/>
</dbReference>
<keyword evidence="2" id="KW-0677">Repeat</keyword>
<organism evidence="6 7">
    <name type="scientific">Crepidotus variabilis</name>
    <dbReference type="NCBI Taxonomy" id="179855"/>
    <lineage>
        <taxon>Eukaryota</taxon>
        <taxon>Fungi</taxon>
        <taxon>Dikarya</taxon>
        <taxon>Basidiomycota</taxon>
        <taxon>Agaricomycotina</taxon>
        <taxon>Agaricomycetes</taxon>
        <taxon>Agaricomycetidae</taxon>
        <taxon>Agaricales</taxon>
        <taxon>Agaricineae</taxon>
        <taxon>Crepidotaceae</taxon>
        <taxon>Crepidotus</taxon>
    </lineage>
</organism>
<dbReference type="SUPFAM" id="SSF81383">
    <property type="entry name" value="F-box domain"/>
    <property type="match status" value="1"/>
</dbReference>
<name>A0A9P6JKP9_9AGAR</name>
<feature type="repeat" description="WD" evidence="3">
    <location>
        <begin position="545"/>
        <end position="586"/>
    </location>
</feature>
<proteinExistence type="predicted"/>
<feature type="region of interest" description="Disordered" evidence="4">
    <location>
        <begin position="348"/>
        <end position="412"/>
    </location>
</feature>
<dbReference type="InterPro" id="IPR036047">
    <property type="entry name" value="F-box-like_dom_sf"/>
</dbReference>
<dbReference type="EMBL" id="MU157899">
    <property type="protein sequence ID" value="KAF9524416.1"/>
    <property type="molecule type" value="Genomic_DNA"/>
</dbReference>
<protein>
    <submittedName>
        <fullName evidence="6">WD40-repeat-containing domain protein</fullName>
    </submittedName>
</protein>
<dbReference type="InterPro" id="IPR015943">
    <property type="entry name" value="WD40/YVTN_repeat-like_dom_sf"/>
</dbReference>
<dbReference type="InterPro" id="IPR020472">
    <property type="entry name" value="WD40_PAC1"/>
</dbReference>
<gene>
    <name evidence="6" type="ORF">CPB83DRAFT_897930</name>
</gene>
<dbReference type="OrthoDB" id="190105at2759"/>
<keyword evidence="7" id="KW-1185">Reference proteome</keyword>
<evidence type="ECO:0000256" key="3">
    <source>
        <dbReference type="PROSITE-ProRule" id="PRU00221"/>
    </source>
</evidence>
<dbReference type="SMART" id="SM00256">
    <property type="entry name" value="FBOX"/>
    <property type="match status" value="1"/>
</dbReference>
<reference evidence="6" key="1">
    <citation type="submission" date="2020-11" db="EMBL/GenBank/DDBJ databases">
        <authorList>
            <consortium name="DOE Joint Genome Institute"/>
            <person name="Ahrendt S."/>
            <person name="Riley R."/>
            <person name="Andreopoulos W."/>
            <person name="Labutti K."/>
            <person name="Pangilinan J."/>
            <person name="Ruiz-Duenas F.J."/>
            <person name="Barrasa J.M."/>
            <person name="Sanchez-Garcia M."/>
            <person name="Camarero S."/>
            <person name="Miyauchi S."/>
            <person name="Serrano A."/>
            <person name="Linde D."/>
            <person name="Babiker R."/>
            <person name="Drula E."/>
            <person name="Ayuso-Fernandez I."/>
            <person name="Pacheco R."/>
            <person name="Padilla G."/>
            <person name="Ferreira P."/>
            <person name="Barriuso J."/>
            <person name="Kellner H."/>
            <person name="Castanera R."/>
            <person name="Alfaro M."/>
            <person name="Ramirez L."/>
            <person name="Pisabarro A.G."/>
            <person name="Kuo A."/>
            <person name="Tritt A."/>
            <person name="Lipzen A."/>
            <person name="He G."/>
            <person name="Yan M."/>
            <person name="Ng V."/>
            <person name="Cullen D."/>
            <person name="Martin F."/>
            <person name="Rosso M.-N."/>
            <person name="Henrissat B."/>
            <person name="Hibbett D."/>
            <person name="Martinez A.T."/>
            <person name="Grigoriev I.V."/>
        </authorList>
    </citation>
    <scope>NUCLEOTIDE SEQUENCE</scope>
    <source>
        <strain evidence="6">CBS 506.95</strain>
    </source>
</reference>
<evidence type="ECO:0000256" key="4">
    <source>
        <dbReference type="SAM" id="MobiDB-lite"/>
    </source>
</evidence>
<dbReference type="Pfam" id="PF12937">
    <property type="entry name" value="F-box-like"/>
    <property type="match status" value="1"/>
</dbReference>
<dbReference type="PROSITE" id="PS50294">
    <property type="entry name" value="WD_REPEATS_REGION"/>
    <property type="match status" value="4"/>
</dbReference>
<dbReference type="InterPro" id="IPR019775">
    <property type="entry name" value="WD40_repeat_CS"/>
</dbReference>
<dbReference type="SMART" id="SM00320">
    <property type="entry name" value="WD40"/>
    <property type="match status" value="8"/>
</dbReference>
<dbReference type="PROSITE" id="PS50181">
    <property type="entry name" value="FBOX"/>
    <property type="match status" value="1"/>
</dbReference>
<feature type="compositionally biased region" description="Basic and acidic residues" evidence="4">
    <location>
        <begin position="457"/>
        <end position="466"/>
    </location>
</feature>
<dbReference type="Proteomes" id="UP000807306">
    <property type="component" value="Unassembled WGS sequence"/>
</dbReference>
<dbReference type="Pfam" id="PF00400">
    <property type="entry name" value="WD40"/>
    <property type="match status" value="5"/>
</dbReference>
<evidence type="ECO:0000256" key="1">
    <source>
        <dbReference type="ARBA" id="ARBA00022574"/>
    </source>
</evidence>
<comment type="caution">
    <text evidence="6">The sequence shown here is derived from an EMBL/GenBank/DDBJ whole genome shotgun (WGS) entry which is preliminary data.</text>
</comment>
<feature type="compositionally biased region" description="Basic and acidic residues" evidence="4">
    <location>
        <begin position="477"/>
        <end position="487"/>
    </location>
</feature>
<feature type="repeat" description="WD" evidence="3">
    <location>
        <begin position="627"/>
        <end position="666"/>
    </location>
</feature>
<dbReference type="CDD" id="cd00200">
    <property type="entry name" value="WD40"/>
    <property type="match status" value="1"/>
</dbReference>
<dbReference type="InterPro" id="IPR001680">
    <property type="entry name" value="WD40_rpt"/>
</dbReference>
<accession>A0A9P6JKP9</accession>
<feature type="repeat" description="WD" evidence="3">
    <location>
        <begin position="587"/>
        <end position="626"/>
    </location>
</feature>
<dbReference type="Gene3D" id="1.20.1280.50">
    <property type="match status" value="1"/>
</dbReference>
<feature type="compositionally biased region" description="Acidic residues" evidence="4">
    <location>
        <begin position="467"/>
        <end position="476"/>
    </location>
</feature>
<dbReference type="PROSITE" id="PS00678">
    <property type="entry name" value="WD_REPEATS_1"/>
    <property type="match status" value="5"/>
</dbReference>
<feature type="compositionally biased region" description="Basic and acidic residues" evidence="4">
    <location>
        <begin position="361"/>
        <end position="381"/>
    </location>
</feature>
<feature type="region of interest" description="Disordered" evidence="4">
    <location>
        <begin position="451"/>
        <end position="499"/>
    </location>
</feature>
<sequence length="803" mass="88161">MDHSVSHNNFGEVDDGQGYNQQTLYIPVASPPTPVPSPGPQPVLHHYPYASSALPLHYNPLLALPSTSDSVLRRHLLRSVLASCTPSELLYISQTIAPLLKRDFLADLPAELSLLVLSYVDEPRTLCRAMRVSKRWYAIVRDESVWRMMCGVNEFGGLEVNEEFRREAEMKRKRYQDGLTGKDEEMDWTNAIGPTAPISFTSSNSSIHSSNPAFFTPKAFSWRRHFRTSYIVRTNWRHGGTLLNVHRLPILSSSTASTSLPPQPSNNNPANTIAAAASAFTSDTNGTVTSLALDSDYVVIGLANSNIKVYSAKTGVLVRTLVGHDSGVWGLCLVSRGGWLEGPRFCGHEDGGRSNRAADGGAERQWKGKEKEKEKETERTPSQDVVTLRKRVSRMSVGPESSRSRPSTPIPASVHIIQTTPSGNVRNGFSRFISPDMRFALGMDRDGFEIDEEEDYEYRSGVKEERGDVDDEGTIDCDERGGRDKLFQPDPSGSKSRDRYWAGKPSNLTFSSTGWGQPNSIVVSGGCDKALRVWDAKTGHCIYTLPGHTSTIRSLRTLHNRPIAVTGSRDATLRVWDVQKGKLLRVLEGHQGSVRCLDVCGSRVVSGSYDATCRVWDVDTGECLHVLAGHFHQIYSVAFDGVRVASGGLDTTVRVWDAETGQCIALLQGHTALVCQLQLSPTLLATGGSDGRVITFSLSSYAPLHRIAAHDSSVTALQFDNEFLVTGGNDGRVRLWDVKSGSYIREMCEPSESVWKVGFGGSGRDVLAIMCKRNGKTAVEIWSLRPKLTNGQGNNGSRKETVM</sequence>
<dbReference type="SUPFAM" id="SSF50978">
    <property type="entry name" value="WD40 repeat-like"/>
    <property type="match status" value="2"/>
</dbReference>
<dbReference type="Gene3D" id="2.130.10.10">
    <property type="entry name" value="YVTN repeat-like/Quinoprotein amine dehydrogenase"/>
    <property type="match status" value="2"/>
</dbReference>
<feature type="domain" description="F-box" evidence="5">
    <location>
        <begin position="102"/>
        <end position="149"/>
    </location>
</feature>
<dbReference type="InterPro" id="IPR001810">
    <property type="entry name" value="F-box_dom"/>
</dbReference>
<evidence type="ECO:0000259" key="5">
    <source>
        <dbReference type="PROSITE" id="PS50181"/>
    </source>
</evidence>
<keyword evidence="1 3" id="KW-0853">WD repeat</keyword>
<evidence type="ECO:0000313" key="6">
    <source>
        <dbReference type="EMBL" id="KAF9524416.1"/>
    </source>
</evidence>
<feature type="repeat" description="WD" evidence="3">
    <location>
        <begin position="707"/>
        <end position="746"/>
    </location>
</feature>
<dbReference type="AlphaFoldDB" id="A0A9P6JKP9"/>